<name>A0A3M0A457_9GAMM</name>
<dbReference type="PROSITE" id="PS50109">
    <property type="entry name" value="HIS_KIN"/>
    <property type="match status" value="1"/>
</dbReference>
<reference evidence="11 12" key="1">
    <citation type="submission" date="2018-10" db="EMBL/GenBank/DDBJ databases">
        <title>Genomic Encyclopedia of Type Strains, Phase IV (KMG-IV): sequencing the most valuable type-strain genomes for metagenomic binning, comparative biology and taxonomic classification.</title>
        <authorList>
            <person name="Goeker M."/>
        </authorList>
    </citation>
    <scope>NUCLEOTIDE SEQUENCE [LARGE SCALE GENOMIC DNA]</scope>
    <source>
        <strain evidence="11 12">DSM 25080</strain>
    </source>
</reference>
<comment type="catalytic activity">
    <reaction evidence="1">
        <text>ATP + protein L-histidine = ADP + protein N-phospho-L-histidine.</text>
        <dbReference type="EC" id="2.7.13.3"/>
    </reaction>
</comment>
<evidence type="ECO:0000256" key="4">
    <source>
        <dbReference type="ARBA" id="ARBA00022475"/>
    </source>
</evidence>
<evidence type="ECO:0000256" key="9">
    <source>
        <dbReference type="SAM" id="Phobius"/>
    </source>
</evidence>
<accession>A0A3M0A457</accession>
<dbReference type="PANTHER" id="PTHR44936">
    <property type="entry name" value="SENSOR PROTEIN CREC"/>
    <property type="match status" value="1"/>
</dbReference>
<dbReference type="RefSeq" id="WP_121876649.1">
    <property type="nucleotide sequence ID" value="NZ_REFJ01000003.1"/>
</dbReference>
<dbReference type="Pfam" id="PF02518">
    <property type="entry name" value="HATPase_c"/>
    <property type="match status" value="1"/>
</dbReference>
<dbReference type="InterPro" id="IPR036890">
    <property type="entry name" value="HATPase_C_sf"/>
</dbReference>
<evidence type="ECO:0000256" key="2">
    <source>
        <dbReference type="ARBA" id="ARBA00004651"/>
    </source>
</evidence>
<evidence type="ECO:0000256" key="1">
    <source>
        <dbReference type="ARBA" id="ARBA00000085"/>
    </source>
</evidence>
<dbReference type="GO" id="GO:0005886">
    <property type="term" value="C:plasma membrane"/>
    <property type="evidence" value="ECO:0007669"/>
    <property type="project" value="UniProtKB-SubCell"/>
</dbReference>
<evidence type="ECO:0000256" key="6">
    <source>
        <dbReference type="ARBA" id="ARBA00022741"/>
    </source>
</evidence>
<evidence type="ECO:0000313" key="12">
    <source>
        <dbReference type="Proteomes" id="UP000267187"/>
    </source>
</evidence>
<dbReference type="Pfam" id="PF00512">
    <property type="entry name" value="HisKA"/>
    <property type="match status" value="1"/>
</dbReference>
<dbReference type="Proteomes" id="UP000267187">
    <property type="component" value="Unassembled WGS sequence"/>
</dbReference>
<dbReference type="SMART" id="SM00387">
    <property type="entry name" value="HATPase_c"/>
    <property type="match status" value="1"/>
</dbReference>
<keyword evidence="4" id="KW-1003">Cell membrane</keyword>
<evidence type="ECO:0000256" key="8">
    <source>
        <dbReference type="ARBA" id="ARBA00022840"/>
    </source>
</evidence>
<dbReference type="InterPro" id="IPR005467">
    <property type="entry name" value="His_kinase_dom"/>
</dbReference>
<comment type="caution">
    <text evidence="11">The sequence shown here is derived from an EMBL/GenBank/DDBJ whole genome shotgun (WGS) entry which is preliminary data.</text>
</comment>
<keyword evidence="8" id="KW-0067">ATP-binding</keyword>
<dbReference type="GO" id="GO:0000155">
    <property type="term" value="F:phosphorelay sensor kinase activity"/>
    <property type="evidence" value="ECO:0007669"/>
    <property type="project" value="InterPro"/>
</dbReference>
<dbReference type="SUPFAM" id="SSF55874">
    <property type="entry name" value="ATPase domain of HSP90 chaperone/DNA topoisomerase II/histidine kinase"/>
    <property type="match status" value="1"/>
</dbReference>
<sequence length="658" mass="73709">MWIPLKRQIGIIGLLLLLLPAFGLMSLRLVETRLSEYQAETLAQRLEALTTLVTAQAQFDLSSNSSVINPFAAQRTMRADGYLDDWSLIPQRGLTLEFGETSATVQSIETKQHLWLSIRIEGHDPQRFFQSGRFVAGDRLVLRTEFNEYSITPNLSNETSTRERGQLLNQRISGYWKAMATGSIIELRIPKDLVGQQLGMVLQLAKTPLGSLQLRSYEEADSIPAVVWTNSEAQRLLSQYQALDAQAEIRLIDDNFNLLAWSGNASNLRSPEPLNWLQRLSLATAKRPNGRQLSLTSSWALAQLIGTLTINKTTTEVIHISSPAWPSGALAGLTRLNCNQPSCPTLVIIEPKVMGEILWSAGHLKLIAVLFAGAIVIIAVISLWARWLAKRLRRLEYNMVNFGRQQHSRQGLDEVSVLAKVFDDLQLQVNANTEYLEQLANRLSHELRTPLTVIQSSLEHLARQTSGDSLVYVERAVRGSEQLQVIFQRITEARNLEQLLLGVTPQRTDLNDLGHQVVQGYQLAHPTLKIEFQGPTTPCFTLSDSDFLAQAMTKLIDNAISFHNEGSCIVVNVDEQPDAIRLSVTNEGPELVEPTKQLFEAFVSMRKRDASQHLGFGLYLSKLICEHFAHQLFAENLNPGRVRFTITAEPLRDDEKLA</sequence>
<dbReference type="InterPro" id="IPR003661">
    <property type="entry name" value="HisK_dim/P_dom"/>
</dbReference>
<keyword evidence="5" id="KW-0808">Transferase</keyword>
<evidence type="ECO:0000313" key="11">
    <source>
        <dbReference type="EMBL" id="RMA79951.1"/>
    </source>
</evidence>
<keyword evidence="12" id="KW-1185">Reference proteome</keyword>
<proteinExistence type="predicted"/>
<dbReference type="OrthoDB" id="6735159at2"/>
<organism evidence="11 12">
    <name type="scientific">Umboniibacter marinipuniceus</name>
    <dbReference type="NCBI Taxonomy" id="569599"/>
    <lineage>
        <taxon>Bacteria</taxon>
        <taxon>Pseudomonadati</taxon>
        <taxon>Pseudomonadota</taxon>
        <taxon>Gammaproteobacteria</taxon>
        <taxon>Cellvibrionales</taxon>
        <taxon>Cellvibrionaceae</taxon>
        <taxon>Umboniibacter</taxon>
    </lineage>
</organism>
<evidence type="ECO:0000256" key="5">
    <source>
        <dbReference type="ARBA" id="ARBA00022679"/>
    </source>
</evidence>
<feature type="domain" description="Histidine kinase" evidence="10">
    <location>
        <begin position="442"/>
        <end position="652"/>
    </location>
</feature>
<gene>
    <name evidence="11" type="ORF">DFR27_1303</name>
</gene>
<dbReference type="InterPro" id="IPR036097">
    <property type="entry name" value="HisK_dim/P_sf"/>
</dbReference>
<dbReference type="Gene3D" id="3.30.565.10">
    <property type="entry name" value="Histidine kinase-like ATPase, C-terminal domain"/>
    <property type="match status" value="1"/>
</dbReference>
<keyword evidence="9" id="KW-0812">Transmembrane</keyword>
<dbReference type="CDD" id="cd00082">
    <property type="entry name" value="HisKA"/>
    <property type="match status" value="1"/>
</dbReference>
<keyword evidence="6" id="KW-0547">Nucleotide-binding</keyword>
<dbReference type="AlphaFoldDB" id="A0A3M0A457"/>
<evidence type="ECO:0000256" key="3">
    <source>
        <dbReference type="ARBA" id="ARBA00012438"/>
    </source>
</evidence>
<dbReference type="InterPro" id="IPR050980">
    <property type="entry name" value="2C_sensor_his_kinase"/>
</dbReference>
<dbReference type="Gene3D" id="1.10.287.130">
    <property type="match status" value="1"/>
</dbReference>
<dbReference type="PANTHER" id="PTHR44936:SF10">
    <property type="entry name" value="SENSOR PROTEIN RSTB"/>
    <property type="match status" value="1"/>
</dbReference>
<keyword evidence="9" id="KW-1133">Transmembrane helix</keyword>
<evidence type="ECO:0000259" key="10">
    <source>
        <dbReference type="PROSITE" id="PS50109"/>
    </source>
</evidence>
<dbReference type="EMBL" id="REFJ01000003">
    <property type="protein sequence ID" value="RMA79951.1"/>
    <property type="molecule type" value="Genomic_DNA"/>
</dbReference>
<evidence type="ECO:0000256" key="7">
    <source>
        <dbReference type="ARBA" id="ARBA00022777"/>
    </source>
</evidence>
<feature type="transmembrane region" description="Helical" evidence="9">
    <location>
        <begin position="366"/>
        <end position="389"/>
    </location>
</feature>
<keyword evidence="9" id="KW-0472">Membrane</keyword>
<keyword evidence="7 11" id="KW-0418">Kinase</keyword>
<dbReference type="SUPFAM" id="SSF47384">
    <property type="entry name" value="Homodimeric domain of signal transducing histidine kinase"/>
    <property type="match status" value="1"/>
</dbReference>
<dbReference type="GO" id="GO:0005524">
    <property type="term" value="F:ATP binding"/>
    <property type="evidence" value="ECO:0007669"/>
    <property type="project" value="UniProtKB-KW"/>
</dbReference>
<comment type="subcellular location">
    <subcellularLocation>
        <location evidence="2">Cell membrane</location>
        <topology evidence="2">Multi-pass membrane protein</topology>
    </subcellularLocation>
</comment>
<protein>
    <recommendedName>
        <fullName evidence="3">histidine kinase</fullName>
        <ecNumber evidence="3">2.7.13.3</ecNumber>
    </recommendedName>
</protein>
<dbReference type="InterPro" id="IPR003594">
    <property type="entry name" value="HATPase_dom"/>
</dbReference>
<dbReference type="EC" id="2.7.13.3" evidence="3"/>
<dbReference type="SMART" id="SM00388">
    <property type="entry name" value="HisKA"/>
    <property type="match status" value="1"/>
</dbReference>